<feature type="compositionally biased region" description="Pro residues" evidence="3">
    <location>
        <begin position="598"/>
        <end position="614"/>
    </location>
</feature>
<dbReference type="STRING" id="1169540.A0A0G4FGL9"/>
<gene>
    <name evidence="5" type="ORF">Vbra_15350</name>
</gene>
<dbReference type="InterPro" id="IPR006652">
    <property type="entry name" value="Kelch_1"/>
</dbReference>
<dbReference type="InParanoid" id="A0A0G4FGL9"/>
<feature type="domain" description="BTB" evidence="4">
    <location>
        <begin position="381"/>
        <end position="448"/>
    </location>
</feature>
<proteinExistence type="predicted"/>
<dbReference type="SUPFAM" id="SSF117281">
    <property type="entry name" value="Kelch motif"/>
    <property type="match status" value="1"/>
</dbReference>
<dbReference type="Proteomes" id="UP000041254">
    <property type="component" value="Unassembled WGS sequence"/>
</dbReference>
<feature type="compositionally biased region" description="Polar residues" evidence="3">
    <location>
        <begin position="737"/>
        <end position="753"/>
    </location>
</feature>
<feature type="compositionally biased region" description="Basic and acidic residues" evidence="3">
    <location>
        <begin position="781"/>
        <end position="793"/>
    </location>
</feature>
<dbReference type="PANTHER" id="PTHR23244">
    <property type="entry name" value="KELCH REPEAT DOMAIN"/>
    <property type="match status" value="1"/>
</dbReference>
<evidence type="ECO:0000259" key="4">
    <source>
        <dbReference type="PROSITE" id="PS50097"/>
    </source>
</evidence>
<keyword evidence="6" id="KW-1185">Reference proteome</keyword>
<dbReference type="PhylomeDB" id="A0A0G4FGL9"/>
<feature type="compositionally biased region" description="Low complexity" evidence="3">
    <location>
        <begin position="638"/>
        <end position="655"/>
    </location>
</feature>
<dbReference type="Pfam" id="PF24681">
    <property type="entry name" value="Kelch_KLHDC2_KLHL20_DRC7"/>
    <property type="match status" value="1"/>
</dbReference>
<dbReference type="InterPro" id="IPR011333">
    <property type="entry name" value="SKP1/BTB/POZ_sf"/>
</dbReference>
<name>A0A0G4FGL9_VITBC</name>
<accession>A0A0G4FGL9</accession>
<dbReference type="SUPFAM" id="SSF54695">
    <property type="entry name" value="POZ domain"/>
    <property type="match status" value="1"/>
</dbReference>
<dbReference type="OrthoDB" id="10251809at2759"/>
<dbReference type="Pfam" id="PF00651">
    <property type="entry name" value="BTB"/>
    <property type="match status" value="1"/>
</dbReference>
<keyword evidence="1" id="KW-0880">Kelch repeat</keyword>
<dbReference type="InterPro" id="IPR015915">
    <property type="entry name" value="Kelch-typ_b-propeller"/>
</dbReference>
<keyword evidence="2" id="KW-0677">Repeat</keyword>
<dbReference type="PROSITE" id="PS50097">
    <property type="entry name" value="BTB"/>
    <property type="match status" value="1"/>
</dbReference>
<dbReference type="Pfam" id="PF01344">
    <property type="entry name" value="Kelch_1"/>
    <property type="match status" value="1"/>
</dbReference>
<dbReference type="Gene3D" id="3.30.710.10">
    <property type="entry name" value="Potassium Channel Kv1.1, Chain A"/>
    <property type="match status" value="1"/>
</dbReference>
<feature type="compositionally biased region" description="Low complexity" evidence="3">
    <location>
        <begin position="615"/>
        <end position="628"/>
    </location>
</feature>
<evidence type="ECO:0000256" key="3">
    <source>
        <dbReference type="SAM" id="MobiDB-lite"/>
    </source>
</evidence>
<sequence>MASSSSADDGGTLSNFQDASASQSAAAGQVVSCGNGSAPPLPKMKWSTTKVTEQMASVKNHTATLDGKRLYIFGGYDGKRNHSDLWALDLDTYEWTKPVIFGEVPDGRNGHTATLVGRCLYILGGWLGSGPLAANDLHILDLAQKRWVDPIVNGDPPGPCNMHTADLVQIDNRQKILVFRGGDGRAYLNDLHALDIEAMEWHPVKSFGEIPPPRANHSSATAGHRLFVFGGWDGHKRLNDLYVLDTETLVWTRPEVKGSIPHARAGMSLNYIRGYLYLFGGSGHATKCFNDLHCYDPDNQTWFQPPMDEDMPRPDKRAGHVAAVVDRKVFVLGGSFGPTYFRDCHILDTDPAPDVSRSETSSSLEKLRTSLMEFRNNPTFSDITFIVEGRQYYAHRIILCLLSDRFRAMFTSGMKESSEKEIEIPGVRYEVFESMMDFLYSGEVKFRYRPSVMPPRPFALSSIYNPLPLSLSSLSINNSQPFAYRMGASSGPSPAAAAAAGGGSGGAGAGAGAAGGLMGDPNDIPFLVELLQVSDEFMLEPVKEMCEQELYQRITQQNVLAVKQVAEQYQAAQLKRYCDWFLRQQKDTQAAVTEEEPSPCPSGPAPSSPAPPAPQATETPNTTTQPSPLFHAYEENRVGSSSSQGGEESSVAQGEPVADGAAVNPQQQGGAAGGGSGLQLSHPPPQEAEVEGAPATPNGNDCDNAASPSPMYPQQQQQQQPPPASSTSALPPAVMRSESNSEGDARLSGSQFSGRGLLPESCPLAVSRPSDSQSATASRLDVSDEKCGTQKRR</sequence>
<dbReference type="AlphaFoldDB" id="A0A0G4FGL9"/>
<dbReference type="SMART" id="SM00225">
    <property type="entry name" value="BTB"/>
    <property type="match status" value="1"/>
</dbReference>
<dbReference type="EMBL" id="CDMY01000436">
    <property type="protein sequence ID" value="CEM12535.1"/>
    <property type="molecule type" value="Genomic_DNA"/>
</dbReference>
<evidence type="ECO:0000313" key="5">
    <source>
        <dbReference type="EMBL" id="CEM12535.1"/>
    </source>
</evidence>
<dbReference type="VEuPathDB" id="CryptoDB:Vbra_15350"/>
<feature type="region of interest" description="Disordered" evidence="3">
    <location>
        <begin position="589"/>
        <end position="793"/>
    </location>
</feature>
<protein>
    <recommendedName>
        <fullName evidence="4">BTB domain-containing protein</fullName>
    </recommendedName>
</protein>
<dbReference type="PANTHER" id="PTHR23244:SF501">
    <property type="entry name" value="BTB DOMAIN-CONTAINING PROTEIN"/>
    <property type="match status" value="1"/>
</dbReference>
<evidence type="ECO:0000313" key="6">
    <source>
        <dbReference type="Proteomes" id="UP000041254"/>
    </source>
</evidence>
<dbReference type="InterPro" id="IPR000210">
    <property type="entry name" value="BTB/POZ_dom"/>
</dbReference>
<evidence type="ECO:0000256" key="2">
    <source>
        <dbReference type="ARBA" id="ARBA00022737"/>
    </source>
</evidence>
<feature type="compositionally biased region" description="Low complexity" evidence="3">
    <location>
        <begin position="705"/>
        <end position="733"/>
    </location>
</feature>
<evidence type="ECO:0000256" key="1">
    <source>
        <dbReference type="ARBA" id="ARBA00022441"/>
    </source>
</evidence>
<organism evidence="5 6">
    <name type="scientific">Vitrella brassicaformis (strain CCMP3155)</name>
    <dbReference type="NCBI Taxonomy" id="1169540"/>
    <lineage>
        <taxon>Eukaryota</taxon>
        <taxon>Sar</taxon>
        <taxon>Alveolata</taxon>
        <taxon>Colpodellida</taxon>
        <taxon>Vitrellaceae</taxon>
        <taxon>Vitrella</taxon>
    </lineage>
</organism>
<dbReference type="SMART" id="SM00612">
    <property type="entry name" value="Kelch"/>
    <property type="match status" value="3"/>
</dbReference>
<dbReference type="Gene3D" id="2.120.10.80">
    <property type="entry name" value="Kelch-type beta propeller"/>
    <property type="match status" value="2"/>
</dbReference>
<reference evidence="5 6" key="1">
    <citation type="submission" date="2014-11" db="EMBL/GenBank/DDBJ databases">
        <authorList>
            <person name="Zhu J."/>
            <person name="Qi W."/>
            <person name="Song R."/>
        </authorList>
    </citation>
    <scope>NUCLEOTIDE SEQUENCE [LARGE SCALE GENOMIC DNA]</scope>
</reference>